<feature type="domain" description="ABC transporter" evidence="3">
    <location>
        <begin position="6"/>
        <end position="260"/>
    </location>
</feature>
<dbReference type="SMART" id="SM00382">
    <property type="entry name" value="AAA"/>
    <property type="match status" value="2"/>
</dbReference>
<evidence type="ECO:0000256" key="2">
    <source>
        <dbReference type="ARBA" id="ARBA00022840"/>
    </source>
</evidence>
<dbReference type="SUPFAM" id="SSF52540">
    <property type="entry name" value="P-loop containing nucleoside triphosphate hydrolases"/>
    <property type="match status" value="2"/>
</dbReference>
<dbReference type="Proteomes" id="UP000324133">
    <property type="component" value="Unassembled WGS sequence"/>
</dbReference>
<dbReference type="PANTHER" id="PTHR43158">
    <property type="entry name" value="SKFA PEPTIDE EXPORT ATP-BINDING PROTEIN SKFE"/>
    <property type="match status" value="1"/>
</dbReference>
<dbReference type="AlphaFoldDB" id="A0A5B6TAU5"/>
<accession>A0A5B6TAU5</accession>
<dbReference type="PANTHER" id="PTHR43158:SF2">
    <property type="entry name" value="SKFA PEPTIDE EXPORT ATP-BINDING PROTEIN SKFE"/>
    <property type="match status" value="1"/>
</dbReference>
<comment type="caution">
    <text evidence="4">The sequence shown here is derived from an EMBL/GenBank/DDBJ whole genome shotgun (WGS) entry which is preliminary data.</text>
</comment>
<keyword evidence="2 4" id="KW-0067">ATP-binding</keyword>
<reference evidence="4 5" key="1">
    <citation type="submission" date="2019-07" db="EMBL/GenBank/DDBJ databases">
        <title>Rufibacter sp. nov., isolated from lake sediment.</title>
        <authorList>
            <person name="Qu J.-H."/>
        </authorList>
    </citation>
    <scope>NUCLEOTIDE SEQUENCE [LARGE SCALE GENOMIC DNA]</scope>
    <source>
        <strain evidence="4 5">NBS58-1</strain>
    </source>
</reference>
<dbReference type="PROSITE" id="PS50893">
    <property type="entry name" value="ABC_TRANSPORTER_2"/>
    <property type="match status" value="2"/>
</dbReference>
<organism evidence="4 5">
    <name type="scientific">Rufibacter hautae</name>
    <dbReference type="NCBI Taxonomy" id="2595005"/>
    <lineage>
        <taxon>Bacteria</taxon>
        <taxon>Pseudomonadati</taxon>
        <taxon>Bacteroidota</taxon>
        <taxon>Cytophagia</taxon>
        <taxon>Cytophagales</taxon>
        <taxon>Hymenobacteraceae</taxon>
        <taxon>Rufibacter</taxon>
    </lineage>
</organism>
<feature type="domain" description="ABC transporter" evidence="3">
    <location>
        <begin position="281"/>
        <end position="502"/>
    </location>
</feature>
<keyword evidence="1" id="KW-0547">Nucleotide-binding</keyword>
<evidence type="ECO:0000313" key="5">
    <source>
        <dbReference type="Proteomes" id="UP000324133"/>
    </source>
</evidence>
<dbReference type="Gene3D" id="3.40.50.300">
    <property type="entry name" value="P-loop containing nucleotide triphosphate hydrolases"/>
    <property type="match status" value="2"/>
</dbReference>
<evidence type="ECO:0000259" key="3">
    <source>
        <dbReference type="PROSITE" id="PS50893"/>
    </source>
</evidence>
<evidence type="ECO:0000256" key="1">
    <source>
        <dbReference type="ARBA" id="ARBA00022741"/>
    </source>
</evidence>
<dbReference type="InterPro" id="IPR003593">
    <property type="entry name" value="AAA+_ATPase"/>
</dbReference>
<dbReference type="GO" id="GO:0005524">
    <property type="term" value="F:ATP binding"/>
    <property type="evidence" value="ECO:0007669"/>
    <property type="project" value="UniProtKB-KW"/>
</dbReference>
<dbReference type="InterPro" id="IPR003439">
    <property type="entry name" value="ABC_transporter-like_ATP-bd"/>
</dbReference>
<protein>
    <submittedName>
        <fullName evidence="4">ATP-binding cassette domain-containing protein</fullName>
    </submittedName>
</protein>
<dbReference type="Pfam" id="PF00005">
    <property type="entry name" value="ABC_tran"/>
    <property type="match status" value="2"/>
</dbReference>
<dbReference type="OrthoDB" id="9789994at2"/>
<name>A0A5B6TAU5_9BACT</name>
<proteinExistence type="predicted"/>
<dbReference type="RefSeq" id="WP_149092938.1">
    <property type="nucleotide sequence ID" value="NZ_VKKY01000003.1"/>
</dbReference>
<dbReference type="GO" id="GO:0016887">
    <property type="term" value="F:ATP hydrolysis activity"/>
    <property type="evidence" value="ECO:0007669"/>
    <property type="project" value="InterPro"/>
</dbReference>
<sequence length="502" mass="55934">MSSPFLALRNVTVRHLNHLIFKDLHFQVNAGEHWALVGESGSGKSSLLQVIAGKLVVVGGHVEHGFYEAYLETHSAPDPFFSFRDLLAKVGQKHSFRNFSSNTSDFYYQQRYHATEAQDAPTVEDYLAAVEAPHQDAPTWTLPKVIQSFGLQELRQKELIKLSNGETKRLLLAEALLRNPRLLLLDMPLTGLDVQTRTQFDGLLAQIMASGITVVMATSAQEIPEGITHVAVLEKGRIVSAQPKEQYEKSLQPDTETRKLDNVALVGLLSVEPAMAFETIVELKNVSVQYGSKMVLQNVDWQVRQGERWAVLGHNGAGKTTLLSLLNGDNPQAFSKDITLFDRRRGTGETIWDIKKKIGFVSPELFQFFPYHNTCLQVVESGVYDTLGMLKASQPENAARALQWLDLLGIAEDAPKTLRQVSASTQRLCLLARALIKNPPLLILDEPCQGMDDRQQEAFKQILNTLCAHSNTTLLYVTHYPGEIPECVTKVLRLENGQVVLT</sequence>
<evidence type="ECO:0000313" key="4">
    <source>
        <dbReference type="EMBL" id="KAA3436997.1"/>
    </source>
</evidence>
<gene>
    <name evidence="4" type="ORF">FOA19_21730</name>
</gene>
<dbReference type="EMBL" id="VKKY01000003">
    <property type="protein sequence ID" value="KAA3436997.1"/>
    <property type="molecule type" value="Genomic_DNA"/>
</dbReference>
<keyword evidence="5" id="KW-1185">Reference proteome</keyword>
<dbReference type="InterPro" id="IPR027417">
    <property type="entry name" value="P-loop_NTPase"/>
</dbReference>